<accession>A0AAN7UQL8</accession>
<evidence type="ECO:0000313" key="3">
    <source>
        <dbReference type="Proteomes" id="UP001305414"/>
    </source>
</evidence>
<proteinExistence type="predicted"/>
<feature type="compositionally biased region" description="Polar residues" evidence="1">
    <location>
        <begin position="1"/>
        <end position="10"/>
    </location>
</feature>
<keyword evidence="3" id="KW-1185">Reference proteome</keyword>
<dbReference type="Proteomes" id="UP001305414">
    <property type="component" value="Unassembled WGS sequence"/>
</dbReference>
<gene>
    <name evidence="2" type="ORF">RRF57_009236</name>
</gene>
<feature type="region of interest" description="Disordered" evidence="1">
    <location>
        <begin position="1"/>
        <end position="43"/>
    </location>
</feature>
<comment type="caution">
    <text evidence="2">The sequence shown here is derived from an EMBL/GenBank/DDBJ whole genome shotgun (WGS) entry which is preliminary data.</text>
</comment>
<dbReference type="EMBL" id="JAWHQM010000033">
    <property type="protein sequence ID" value="KAK5633522.1"/>
    <property type="molecule type" value="Genomic_DNA"/>
</dbReference>
<sequence length="203" mass="23480">MYSNNAGNSKPSKRPSSEVWADIDLGPPHGESQSNARRQTSELFLDVPSRPVNDEFQNPSSSHQFPGIPLDPPNRECQLTYNPYPFEPATGESTRLRAPFPEFNYSAWIEGAEIKDETCKMNLDRYIWGPRLAQTDEEKAIVERVYSYLKLENHAVLRFLRTEGLTDEDLNTFWLPNDVRTSFESIIEMHARHVKRPGKWRRV</sequence>
<protein>
    <submittedName>
        <fullName evidence="2">Uncharacterized protein</fullName>
    </submittedName>
</protein>
<organism evidence="2 3">
    <name type="scientific">Xylaria bambusicola</name>
    <dbReference type="NCBI Taxonomy" id="326684"/>
    <lineage>
        <taxon>Eukaryota</taxon>
        <taxon>Fungi</taxon>
        <taxon>Dikarya</taxon>
        <taxon>Ascomycota</taxon>
        <taxon>Pezizomycotina</taxon>
        <taxon>Sordariomycetes</taxon>
        <taxon>Xylariomycetidae</taxon>
        <taxon>Xylariales</taxon>
        <taxon>Xylariaceae</taxon>
        <taxon>Xylaria</taxon>
    </lineage>
</organism>
<feature type="compositionally biased region" description="Polar residues" evidence="1">
    <location>
        <begin position="31"/>
        <end position="42"/>
    </location>
</feature>
<dbReference type="AlphaFoldDB" id="A0AAN7UQL8"/>
<reference evidence="2 3" key="1">
    <citation type="submission" date="2023-10" db="EMBL/GenBank/DDBJ databases">
        <title>Draft genome sequence of Xylaria bambusicola isolate GMP-LS, the root and basal stem rot pathogen of sugarcane in Indonesia.</title>
        <authorList>
            <person name="Selvaraj P."/>
            <person name="Muralishankar V."/>
            <person name="Muruganantham S."/>
            <person name="Sp S."/>
            <person name="Haryani S."/>
            <person name="Lau K.J.X."/>
            <person name="Naqvi N.I."/>
        </authorList>
    </citation>
    <scope>NUCLEOTIDE SEQUENCE [LARGE SCALE GENOMIC DNA]</scope>
    <source>
        <strain evidence="2">GMP-LS</strain>
    </source>
</reference>
<name>A0AAN7UQL8_9PEZI</name>
<evidence type="ECO:0000313" key="2">
    <source>
        <dbReference type="EMBL" id="KAK5633522.1"/>
    </source>
</evidence>
<evidence type="ECO:0000256" key="1">
    <source>
        <dbReference type="SAM" id="MobiDB-lite"/>
    </source>
</evidence>